<evidence type="ECO:0000313" key="2">
    <source>
        <dbReference type="EMBL" id="GLI24708.1"/>
    </source>
</evidence>
<name>A0A9W6FP66_XANFL</name>
<dbReference type="InterPro" id="IPR052535">
    <property type="entry name" value="Bacilysin_H2HPP_isomerase"/>
</dbReference>
<evidence type="ECO:0000313" key="4">
    <source>
        <dbReference type="Proteomes" id="UP001144397"/>
    </source>
</evidence>
<dbReference type="SUPFAM" id="SSF51182">
    <property type="entry name" value="RmlC-like cupins"/>
    <property type="match status" value="1"/>
</dbReference>
<dbReference type="InterPro" id="IPR014710">
    <property type="entry name" value="RmlC-like_jellyroll"/>
</dbReference>
<dbReference type="GeneID" id="95765156"/>
<dbReference type="EMBL" id="BSDO01000008">
    <property type="protein sequence ID" value="GLI24708.1"/>
    <property type="molecule type" value="Genomic_DNA"/>
</dbReference>
<keyword evidence="5" id="KW-1185">Reference proteome</keyword>
<dbReference type="PANTHER" id="PTHR40112:SF1">
    <property type="entry name" value="H2HPP ISOMERASE"/>
    <property type="match status" value="1"/>
</dbReference>
<gene>
    <name evidence="3" type="ORF">GGQ86_004111</name>
    <name evidence="2" type="ORF">XFLAVUS301_43820</name>
</gene>
<dbReference type="InterPro" id="IPR011051">
    <property type="entry name" value="RmlC_Cupin_sf"/>
</dbReference>
<proteinExistence type="predicted"/>
<feature type="domain" description="Cupin type-2" evidence="1">
    <location>
        <begin position="43"/>
        <end position="105"/>
    </location>
</feature>
<dbReference type="Pfam" id="PF07883">
    <property type="entry name" value="Cupin_2"/>
    <property type="match status" value="1"/>
</dbReference>
<dbReference type="CDD" id="cd02238">
    <property type="entry name" value="cupin_KdgF"/>
    <property type="match status" value="1"/>
</dbReference>
<dbReference type="RefSeq" id="WP_229645324.1">
    <property type="nucleotide sequence ID" value="NZ_BSDO01000008.1"/>
</dbReference>
<dbReference type="PANTHER" id="PTHR40112">
    <property type="entry name" value="H2HPP ISOMERASE"/>
    <property type="match status" value="1"/>
</dbReference>
<comment type="caution">
    <text evidence="2">The sequence shown here is derived from an EMBL/GenBank/DDBJ whole genome shotgun (WGS) entry which is preliminary data.</text>
</comment>
<organism evidence="2 4">
    <name type="scientific">Xanthobacter flavus</name>
    <dbReference type="NCBI Taxonomy" id="281"/>
    <lineage>
        <taxon>Bacteria</taxon>
        <taxon>Pseudomonadati</taxon>
        <taxon>Pseudomonadota</taxon>
        <taxon>Alphaproteobacteria</taxon>
        <taxon>Hyphomicrobiales</taxon>
        <taxon>Xanthobacteraceae</taxon>
        <taxon>Xanthobacter</taxon>
    </lineage>
</organism>
<evidence type="ECO:0000259" key="1">
    <source>
        <dbReference type="Pfam" id="PF07883"/>
    </source>
</evidence>
<dbReference type="InterPro" id="IPR013096">
    <property type="entry name" value="Cupin_2"/>
</dbReference>
<accession>A0A9W6FP66</accession>
<dbReference type="PIRSF" id="PIRSF029883">
    <property type="entry name" value="KdgF"/>
    <property type="match status" value="1"/>
</dbReference>
<dbReference type="Proteomes" id="UP001144397">
    <property type="component" value="Unassembled WGS sequence"/>
</dbReference>
<reference evidence="3 5" key="2">
    <citation type="submission" date="2023-07" db="EMBL/GenBank/DDBJ databases">
        <title>Genomic Encyclopedia of Type Strains, Phase IV (KMG-IV): sequencing the most valuable type-strain genomes for metagenomic binning, comparative biology and taxonomic classification.</title>
        <authorList>
            <person name="Goeker M."/>
        </authorList>
    </citation>
    <scope>NUCLEOTIDE SEQUENCE [LARGE SCALE GENOMIC DNA]</scope>
    <source>
        <strain evidence="3 5">DSM 338</strain>
    </source>
</reference>
<dbReference type="EMBL" id="JAVDPY010000008">
    <property type="protein sequence ID" value="MDR6335615.1"/>
    <property type="molecule type" value="Genomic_DNA"/>
</dbReference>
<dbReference type="InterPro" id="IPR025499">
    <property type="entry name" value="KdgF"/>
</dbReference>
<evidence type="ECO:0000313" key="3">
    <source>
        <dbReference type="EMBL" id="MDR6335615.1"/>
    </source>
</evidence>
<dbReference type="Proteomes" id="UP001245370">
    <property type="component" value="Unassembled WGS sequence"/>
</dbReference>
<dbReference type="AlphaFoldDB" id="A0A9W6FP66"/>
<reference evidence="2" key="1">
    <citation type="submission" date="2022-12" db="EMBL/GenBank/DDBJ databases">
        <title>Reference genome sequencing for broad-spectrum identification of bacterial and archaeal isolates by mass spectrometry.</title>
        <authorList>
            <person name="Sekiguchi Y."/>
            <person name="Tourlousse D.M."/>
        </authorList>
    </citation>
    <scope>NUCLEOTIDE SEQUENCE</scope>
    <source>
        <strain evidence="2">301</strain>
    </source>
</reference>
<sequence length="116" mass="12632">MSEKGNVFAFAETTPVEVLDEVVSRQILTFNDEIMLVRVIARAPGQMGVPHSHPHTQITSVESGVFELTIGGRTERLKAGDSFYVPSGVHHGAVCIEPGVLVDVFTPMREDFVKPA</sequence>
<dbReference type="Gene3D" id="2.60.120.10">
    <property type="entry name" value="Jelly Rolls"/>
    <property type="match status" value="1"/>
</dbReference>
<protein>
    <submittedName>
        <fullName evidence="2 3">Cupin</fullName>
    </submittedName>
</protein>
<evidence type="ECO:0000313" key="5">
    <source>
        <dbReference type="Proteomes" id="UP001245370"/>
    </source>
</evidence>